<comment type="function">
    <text evidence="6">Probable 2-oxoglutarate-dependent dioxygenase that may be involved in glucosinolates biosynthesis. May play a role in the production of aliphatic glucosinolates.</text>
</comment>
<feature type="domain" description="Fe2OG dioxygenase" evidence="8">
    <location>
        <begin position="167"/>
        <end position="268"/>
    </location>
</feature>
<evidence type="ECO:0000256" key="6">
    <source>
        <dbReference type="ARBA" id="ARBA00057022"/>
    </source>
</evidence>
<dbReference type="GO" id="GO:0046872">
    <property type="term" value="F:metal ion binding"/>
    <property type="evidence" value="ECO:0007669"/>
    <property type="project" value="UniProtKB-KW"/>
</dbReference>
<dbReference type="RefSeq" id="XP_022153580.1">
    <property type="nucleotide sequence ID" value="XM_022297888.1"/>
</dbReference>
<organism evidence="9 10">
    <name type="scientific">Momordica charantia</name>
    <name type="common">Bitter gourd</name>
    <name type="synonym">Balsam pear</name>
    <dbReference type="NCBI Taxonomy" id="3673"/>
    <lineage>
        <taxon>Eukaryota</taxon>
        <taxon>Viridiplantae</taxon>
        <taxon>Streptophyta</taxon>
        <taxon>Embryophyta</taxon>
        <taxon>Tracheophyta</taxon>
        <taxon>Spermatophyta</taxon>
        <taxon>Magnoliopsida</taxon>
        <taxon>eudicotyledons</taxon>
        <taxon>Gunneridae</taxon>
        <taxon>Pentapetalae</taxon>
        <taxon>rosids</taxon>
        <taxon>fabids</taxon>
        <taxon>Cucurbitales</taxon>
        <taxon>Cucurbitaceae</taxon>
        <taxon>Momordiceae</taxon>
        <taxon>Momordica</taxon>
    </lineage>
</organism>
<keyword evidence="9" id="KW-1185">Reference proteome</keyword>
<name>A0A6J1DH70_MOMCH</name>
<evidence type="ECO:0000256" key="5">
    <source>
        <dbReference type="ARBA" id="ARBA00023004"/>
    </source>
</evidence>
<evidence type="ECO:0000256" key="1">
    <source>
        <dbReference type="ARBA" id="ARBA00008056"/>
    </source>
</evidence>
<reference evidence="10" key="1">
    <citation type="submission" date="2025-08" db="UniProtKB">
        <authorList>
            <consortium name="RefSeq"/>
        </authorList>
    </citation>
    <scope>IDENTIFICATION</scope>
    <source>
        <strain evidence="10">OHB3-1</strain>
    </source>
</reference>
<dbReference type="KEGG" id="mcha:111021051"/>
<evidence type="ECO:0000256" key="7">
    <source>
        <dbReference type="RuleBase" id="RU003682"/>
    </source>
</evidence>
<dbReference type="FunFam" id="2.60.120.330:FF:000022">
    <property type="entry name" value="Probable 2-oxoglutarate-dependent dioxygenase AOP1.2"/>
    <property type="match status" value="1"/>
</dbReference>
<keyword evidence="3" id="KW-0223">Dioxygenase</keyword>
<dbReference type="OrthoDB" id="288590at2759"/>
<keyword evidence="5 7" id="KW-0408">Iron</keyword>
<dbReference type="AlphaFoldDB" id="A0A6J1DH70"/>
<dbReference type="InterPro" id="IPR027443">
    <property type="entry name" value="IPNS-like_sf"/>
</dbReference>
<evidence type="ECO:0000313" key="9">
    <source>
        <dbReference type="Proteomes" id="UP000504603"/>
    </source>
</evidence>
<sequence length="317" mass="36343">MEFEYSLAKAKLPVINLSIENVSPESTNWLEICSHLRAALEEYGCFLGEFGSATPELDDEIFKGLEELFDLPLETKMKNVSDKPYHGFLDHRTPFVLPLHQSFGIENSESFEAVQSFVNLMWPSGNRRFCENVFSYTKMVSEMEKLVKVMVFESYGVKKYYDSHIASTTYLLRTMKYRIPEMGEENIGADAHTDKSFFTILHQNEVNGLEIKTKDGHWLGVEFTPNSFLVMAGDACLAWSNGRIHSATHRVMIEGTKERYSTALFSYHKGIIEIPYELVDEKHPLRFHPFNHYGLLAYFSTHDSHKMPSTAKAYCGV</sequence>
<dbReference type="SUPFAM" id="SSF51197">
    <property type="entry name" value="Clavaminate synthase-like"/>
    <property type="match status" value="1"/>
</dbReference>
<dbReference type="PROSITE" id="PS51471">
    <property type="entry name" value="FE2OG_OXY"/>
    <property type="match status" value="1"/>
</dbReference>
<evidence type="ECO:0000259" key="8">
    <source>
        <dbReference type="PROSITE" id="PS51471"/>
    </source>
</evidence>
<dbReference type="InterPro" id="IPR026992">
    <property type="entry name" value="DIOX_N"/>
</dbReference>
<evidence type="ECO:0000313" key="10">
    <source>
        <dbReference type="RefSeq" id="XP_022153580.1"/>
    </source>
</evidence>
<dbReference type="InterPro" id="IPR044861">
    <property type="entry name" value="IPNS-like_FE2OG_OXY"/>
</dbReference>
<keyword evidence="4 7" id="KW-0560">Oxidoreductase</keyword>
<dbReference type="Proteomes" id="UP000504603">
    <property type="component" value="Unplaced"/>
</dbReference>
<dbReference type="GeneID" id="111021051"/>
<keyword evidence="2 7" id="KW-0479">Metal-binding</keyword>
<dbReference type="Pfam" id="PF14226">
    <property type="entry name" value="DIOX_N"/>
    <property type="match status" value="1"/>
</dbReference>
<accession>A0A6J1DH70</accession>
<gene>
    <name evidence="10" type="primary">LOC111021051</name>
</gene>
<dbReference type="GO" id="GO:0051213">
    <property type="term" value="F:dioxygenase activity"/>
    <property type="evidence" value="ECO:0007669"/>
    <property type="project" value="UniProtKB-KW"/>
</dbReference>
<dbReference type="Gene3D" id="2.60.120.330">
    <property type="entry name" value="B-lactam Antibiotic, Isopenicillin N Synthase, Chain"/>
    <property type="match status" value="1"/>
</dbReference>
<evidence type="ECO:0000256" key="4">
    <source>
        <dbReference type="ARBA" id="ARBA00023002"/>
    </source>
</evidence>
<evidence type="ECO:0000256" key="2">
    <source>
        <dbReference type="ARBA" id="ARBA00022723"/>
    </source>
</evidence>
<comment type="similarity">
    <text evidence="1 7">Belongs to the iron/ascorbate-dependent oxidoreductase family.</text>
</comment>
<dbReference type="InterPro" id="IPR050231">
    <property type="entry name" value="Iron_ascorbate_oxido_reductase"/>
</dbReference>
<proteinExistence type="inferred from homology"/>
<evidence type="ECO:0000256" key="3">
    <source>
        <dbReference type="ARBA" id="ARBA00022964"/>
    </source>
</evidence>
<dbReference type="InterPro" id="IPR005123">
    <property type="entry name" value="Oxoglu/Fe-dep_dioxygenase_dom"/>
</dbReference>
<dbReference type="Pfam" id="PF03171">
    <property type="entry name" value="2OG-FeII_Oxy"/>
    <property type="match status" value="1"/>
</dbReference>
<dbReference type="PANTHER" id="PTHR47990">
    <property type="entry name" value="2-OXOGLUTARATE (2OG) AND FE(II)-DEPENDENT OXYGENASE SUPERFAMILY PROTEIN-RELATED"/>
    <property type="match status" value="1"/>
</dbReference>
<protein>
    <submittedName>
        <fullName evidence="10">2-oxoglutarate-dependent dioxygenase AOP3-like</fullName>
    </submittedName>
</protein>